<feature type="domain" description="Guanylate cyclase" evidence="1">
    <location>
        <begin position="15"/>
        <end position="138"/>
    </location>
</feature>
<dbReference type="InterPro" id="IPR001054">
    <property type="entry name" value="A/G_cyclase"/>
</dbReference>
<dbReference type="AlphaFoldDB" id="A0A2N5ZF31"/>
<proteinExistence type="predicted"/>
<dbReference type="EMBL" id="PKTG01000092">
    <property type="protein sequence ID" value="PLX17252.1"/>
    <property type="molecule type" value="Genomic_DNA"/>
</dbReference>
<accession>A0A2N5ZF31</accession>
<dbReference type="PROSITE" id="PS50125">
    <property type="entry name" value="GUANYLATE_CYCLASE_2"/>
    <property type="match status" value="1"/>
</dbReference>
<evidence type="ECO:0000313" key="2">
    <source>
        <dbReference type="EMBL" id="PLX17252.1"/>
    </source>
</evidence>
<dbReference type="SUPFAM" id="SSF55073">
    <property type="entry name" value="Nucleotide cyclase"/>
    <property type="match status" value="1"/>
</dbReference>
<dbReference type="GO" id="GO:0009190">
    <property type="term" value="P:cyclic nucleotide biosynthetic process"/>
    <property type="evidence" value="ECO:0007669"/>
    <property type="project" value="InterPro"/>
</dbReference>
<gene>
    <name evidence="2" type="ORF">C0601_08075</name>
</gene>
<dbReference type="Pfam" id="PF00211">
    <property type="entry name" value="Guanylate_cyc"/>
    <property type="match status" value="1"/>
</dbReference>
<dbReference type="InterPro" id="IPR029787">
    <property type="entry name" value="Nucleotide_cyclase"/>
</dbReference>
<dbReference type="Gene3D" id="3.30.70.1230">
    <property type="entry name" value="Nucleotide cyclase"/>
    <property type="match status" value="1"/>
</dbReference>
<sequence length="177" mass="20516">MKFFENPEVREENLLICFSDLTNFVKIAKKMTDLELYDFLQEFYSFYHKAVEEKGGFVVKFMGDSALVVFPEDKVDEGVLLLKVLKTKVDDWIRSKGENGRLIVKVHFGKVVCGFSGTKNNKKFDVFGDEVNKAAMLQSKGFATSVELFRKLKKETRTHFKKHTPPITYIPVEHQHR</sequence>
<evidence type="ECO:0000259" key="1">
    <source>
        <dbReference type="PROSITE" id="PS50125"/>
    </source>
</evidence>
<dbReference type="GO" id="GO:0035556">
    <property type="term" value="P:intracellular signal transduction"/>
    <property type="evidence" value="ECO:0007669"/>
    <property type="project" value="InterPro"/>
</dbReference>
<dbReference type="GO" id="GO:0004016">
    <property type="term" value="F:adenylate cyclase activity"/>
    <property type="evidence" value="ECO:0007669"/>
    <property type="project" value="UniProtKB-ARBA"/>
</dbReference>
<organism evidence="2 3">
    <name type="scientific">Muiribacterium halophilum</name>
    <dbReference type="NCBI Taxonomy" id="2053465"/>
    <lineage>
        <taxon>Bacteria</taxon>
        <taxon>Candidatus Muiribacteriota</taxon>
        <taxon>Candidatus Muiribacteriia</taxon>
        <taxon>Candidatus Muiribacteriales</taxon>
        <taxon>Candidatus Muiribacteriaceae</taxon>
        <taxon>Candidatus Muiribacterium</taxon>
    </lineage>
</organism>
<reference evidence="2 3" key="1">
    <citation type="submission" date="2017-11" db="EMBL/GenBank/DDBJ databases">
        <title>Genome-resolved metagenomics identifies genetic mobility, metabolic interactions, and unexpected diversity in perchlorate-reducing communities.</title>
        <authorList>
            <person name="Barnum T.P."/>
            <person name="Figueroa I.A."/>
            <person name="Carlstrom C.I."/>
            <person name="Lucas L.N."/>
            <person name="Engelbrektson A.L."/>
            <person name="Coates J.D."/>
        </authorList>
    </citation>
    <scope>NUCLEOTIDE SEQUENCE [LARGE SCALE GENOMIC DNA]</scope>
    <source>
        <strain evidence="2">BM706</strain>
    </source>
</reference>
<evidence type="ECO:0000313" key="3">
    <source>
        <dbReference type="Proteomes" id="UP000234857"/>
    </source>
</evidence>
<dbReference type="CDD" id="cd07302">
    <property type="entry name" value="CHD"/>
    <property type="match status" value="1"/>
</dbReference>
<protein>
    <recommendedName>
        <fullName evidence="1">Guanylate cyclase domain-containing protein</fullName>
    </recommendedName>
</protein>
<name>A0A2N5ZF31_MUIH1</name>
<dbReference type="Proteomes" id="UP000234857">
    <property type="component" value="Unassembled WGS sequence"/>
</dbReference>
<comment type="caution">
    <text evidence="2">The sequence shown here is derived from an EMBL/GenBank/DDBJ whole genome shotgun (WGS) entry which is preliminary data.</text>
</comment>